<dbReference type="OrthoDB" id="167038at2"/>
<sequence length="635" mass="73604">MPSQPTSKDIERDFPIAFTAFNLSTGKSVILRSKYIGQDYSGRYGNYFCHALIYDRAEVNTPAICYYESPIFRDRLTETEAGREELPSYLPYIEKLQTGEQLTLDTVLSFASRREKPFCALLRSFLKGYMNGKKCVFTSTSEENPLFMGALLTVLPPFISKKLSWTTYTQQPVSSQYSISAVSLEGARFSPFQLENHPDYIYIDLSLLSPDIKGVVNEAEYIRILMNLLPDAKQTRKFLEFIISFQPETMEQLDLISLFYECINIKAPLVSNLIQMPWGEHPSFLARLIVSTWDQSNLEERSMLLELGLNKLTSSMSRINQSILLQALWKSAQGRNYLIQLFKHRAASMKQLSTLFNLYDTEISNQNMDDSTTFYLNIIKEYVYRMPQDKLFTFPDQLHTLLMSVTRDEKLCGSEICKELFYLLEKEYTQAFIQGNSAERFMLLTSEPYVSMMKFLEQMRKSLFLPVSGVPTYWLKLEQRHELEDRSFPEYINLEVHQLVTIYSAFIHAEHAKSPTVVSSTVGSLMTSQENDDWWSVWAQEWGSMYKLDSKRSYILLGKTICMYPTEPVLLTLLDSLPPNENKQVKKIMAKYVPSPQFSYNTNGFRFINKRTKRRYGIIGILENIFHSITRRGKL</sequence>
<accession>A0A559K8A4</accession>
<dbReference type="Pfam" id="PF20014">
    <property type="entry name" value="GAP1-M"/>
    <property type="match status" value="1"/>
</dbReference>
<proteinExistence type="predicted"/>
<keyword evidence="4" id="KW-1185">Reference proteome</keyword>
<evidence type="ECO:0000313" key="3">
    <source>
        <dbReference type="EMBL" id="TVY08366.1"/>
    </source>
</evidence>
<dbReference type="AlphaFoldDB" id="A0A559K8A4"/>
<gene>
    <name evidence="3" type="ORF">FPZ49_19175</name>
</gene>
<dbReference type="InterPro" id="IPR045402">
    <property type="entry name" value="GAP1-N2"/>
</dbReference>
<protein>
    <submittedName>
        <fullName evidence="3">Uncharacterized protein</fullName>
    </submittedName>
</protein>
<evidence type="ECO:0000259" key="2">
    <source>
        <dbReference type="Pfam" id="PF20014"/>
    </source>
</evidence>
<evidence type="ECO:0000313" key="4">
    <source>
        <dbReference type="Proteomes" id="UP000317036"/>
    </source>
</evidence>
<dbReference type="InterPro" id="IPR045401">
    <property type="entry name" value="GAP1-M"/>
</dbReference>
<dbReference type="EMBL" id="VNJI01000024">
    <property type="protein sequence ID" value="TVY08366.1"/>
    <property type="molecule type" value="Genomic_DNA"/>
</dbReference>
<feature type="domain" description="GTPase-associated protein 1 middle" evidence="2">
    <location>
        <begin position="108"/>
        <end position="205"/>
    </location>
</feature>
<dbReference type="Pfam" id="PF20013">
    <property type="entry name" value="GAP1-N2"/>
    <property type="match status" value="1"/>
</dbReference>
<name>A0A559K8A4_9BACL</name>
<reference evidence="3 4" key="1">
    <citation type="submission" date="2019-07" db="EMBL/GenBank/DDBJ databases">
        <authorList>
            <person name="Kim J."/>
        </authorList>
    </citation>
    <scope>NUCLEOTIDE SEQUENCE [LARGE SCALE GENOMIC DNA]</scope>
    <source>
        <strain evidence="3 4">JC52</strain>
    </source>
</reference>
<comment type="caution">
    <text evidence="3">The sequence shown here is derived from an EMBL/GenBank/DDBJ whole genome shotgun (WGS) entry which is preliminary data.</text>
</comment>
<dbReference type="Proteomes" id="UP000317036">
    <property type="component" value="Unassembled WGS sequence"/>
</dbReference>
<organism evidence="3 4">
    <name type="scientific">Paenibacillus cremeus</name>
    <dbReference type="NCBI Taxonomy" id="2163881"/>
    <lineage>
        <taxon>Bacteria</taxon>
        <taxon>Bacillati</taxon>
        <taxon>Bacillota</taxon>
        <taxon>Bacilli</taxon>
        <taxon>Bacillales</taxon>
        <taxon>Paenibacillaceae</taxon>
        <taxon>Paenibacillus</taxon>
    </lineage>
</organism>
<evidence type="ECO:0000259" key="1">
    <source>
        <dbReference type="Pfam" id="PF20013"/>
    </source>
</evidence>
<feature type="domain" description="GTPase-associated protein 1 N-terminal" evidence="1">
    <location>
        <begin position="2"/>
        <end position="88"/>
    </location>
</feature>